<comment type="function">
    <text evidence="10">Phosphorylation of dTMP to form dTDP in both de novo and salvage pathways of dTTP synthesis.</text>
</comment>
<comment type="caution">
    <text evidence="12">The sequence shown here is derived from an EMBL/GenBank/DDBJ whole genome shotgun (WGS) entry which is preliminary data.</text>
</comment>
<dbReference type="PANTHER" id="PTHR10344">
    <property type="entry name" value="THYMIDYLATE KINASE"/>
    <property type="match status" value="1"/>
</dbReference>
<evidence type="ECO:0000313" key="12">
    <source>
        <dbReference type="EMBL" id="MEJ6400233.1"/>
    </source>
</evidence>
<keyword evidence="13" id="KW-1185">Reference proteome</keyword>
<keyword evidence="4 10" id="KW-0808">Transferase</keyword>
<sequence length="214" mass="24051">MNKNFITFEGSDGAGKTTALDRVVATLNDSISTPILRTREPGGDRISEQIRNVILNRDNDEIDAKTEALLYAAARRQHLVMEVLPALAKHQLVFCDRYLDSSLAYQGGGRQLGVQAVNDMNQFATGGLTPGLTIYFDLPVEIGLKRIADNRSDDEVNRLDVEEVSFYKRVHETYNQLALDHPERIVKVDATQQPDQVYDAVLTILRDYLNRSDK</sequence>
<evidence type="ECO:0000313" key="13">
    <source>
        <dbReference type="Proteomes" id="UP001370590"/>
    </source>
</evidence>
<dbReference type="InterPro" id="IPR027417">
    <property type="entry name" value="P-loop_NTPase"/>
</dbReference>
<dbReference type="EC" id="2.7.4.9" evidence="2 10"/>
<dbReference type="SUPFAM" id="SSF52540">
    <property type="entry name" value="P-loop containing nucleoside triphosphate hydrolases"/>
    <property type="match status" value="1"/>
</dbReference>
<dbReference type="NCBIfam" id="TIGR00041">
    <property type="entry name" value="DTMP_kinase"/>
    <property type="match status" value="1"/>
</dbReference>
<dbReference type="EMBL" id="JAWMWH010000001">
    <property type="protein sequence ID" value="MEJ6400233.1"/>
    <property type="molecule type" value="Genomic_DNA"/>
</dbReference>
<evidence type="ECO:0000256" key="1">
    <source>
        <dbReference type="ARBA" id="ARBA00009776"/>
    </source>
</evidence>
<keyword evidence="5 10" id="KW-0545">Nucleotide biosynthesis</keyword>
<evidence type="ECO:0000256" key="4">
    <source>
        <dbReference type="ARBA" id="ARBA00022679"/>
    </source>
</evidence>
<proteinExistence type="inferred from homology"/>
<evidence type="ECO:0000256" key="2">
    <source>
        <dbReference type="ARBA" id="ARBA00012980"/>
    </source>
</evidence>
<dbReference type="InterPro" id="IPR039430">
    <property type="entry name" value="Thymidylate_kin-like_dom"/>
</dbReference>
<dbReference type="HAMAP" id="MF_00165">
    <property type="entry name" value="Thymidylate_kinase"/>
    <property type="match status" value="1"/>
</dbReference>
<feature type="binding site" evidence="10">
    <location>
        <begin position="10"/>
        <end position="17"/>
    </location>
    <ligand>
        <name>ATP</name>
        <dbReference type="ChEBI" id="CHEBI:30616"/>
    </ligand>
</feature>
<dbReference type="CDD" id="cd01672">
    <property type="entry name" value="TMPK"/>
    <property type="match status" value="1"/>
</dbReference>
<name>A0ABU8SK05_9LACO</name>
<keyword evidence="6 10" id="KW-0547">Nucleotide-binding</keyword>
<comment type="similarity">
    <text evidence="1 10">Belongs to the thymidylate kinase family.</text>
</comment>
<dbReference type="Pfam" id="PF02223">
    <property type="entry name" value="Thymidylate_kin"/>
    <property type="match status" value="1"/>
</dbReference>
<dbReference type="Proteomes" id="UP001370590">
    <property type="component" value="Unassembled WGS sequence"/>
</dbReference>
<evidence type="ECO:0000256" key="9">
    <source>
        <dbReference type="ARBA" id="ARBA00048743"/>
    </source>
</evidence>
<comment type="catalytic activity">
    <reaction evidence="9 10">
        <text>dTMP + ATP = dTDP + ADP</text>
        <dbReference type="Rhea" id="RHEA:13517"/>
        <dbReference type="ChEBI" id="CHEBI:30616"/>
        <dbReference type="ChEBI" id="CHEBI:58369"/>
        <dbReference type="ChEBI" id="CHEBI:63528"/>
        <dbReference type="ChEBI" id="CHEBI:456216"/>
        <dbReference type="EC" id="2.7.4.9"/>
    </reaction>
</comment>
<evidence type="ECO:0000256" key="5">
    <source>
        <dbReference type="ARBA" id="ARBA00022727"/>
    </source>
</evidence>
<reference evidence="12 13" key="1">
    <citation type="submission" date="2023-10" db="EMBL/GenBank/DDBJ databases">
        <title>Nicoliella lavandulae sp. nov. isolated from Lavandula angustifolia flowers.</title>
        <authorList>
            <person name="Alcantara C."/>
            <person name="Zuniga M."/>
            <person name="Landete J.M."/>
            <person name="Monedero V."/>
        </authorList>
    </citation>
    <scope>NUCLEOTIDE SEQUENCE [LARGE SCALE GENOMIC DNA]</scope>
    <source>
        <strain evidence="12 13">Es01</strain>
    </source>
</reference>
<dbReference type="PANTHER" id="PTHR10344:SF4">
    <property type="entry name" value="UMP-CMP KINASE 2, MITOCHONDRIAL"/>
    <property type="match status" value="1"/>
</dbReference>
<feature type="domain" description="Thymidylate kinase-like" evidence="11">
    <location>
        <begin position="8"/>
        <end position="199"/>
    </location>
</feature>
<protein>
    <recommendedName>
        <fullName evidence="3 10">Thymidylate kinase</fullName>
        <ecNumber evidence="2 10">2.7.4.9</ecNumber>
    </recommendedName>
    <alternativeName>
        <fullName evidence="10">dTMP kinase</fullName>
    </alternativeName>
</protein>
<organism evidence="12 13">
    <name type="scientific">Nicoliella lavandulae</name>
    <dbReference type="NCBI Taxonomy" id="3082954"/>
    <lineage>
        <taxon>Bacteria</taxon>
        <taxon>Bacillati</taxon>
        <taxon>Bacillota</taxon>
        <taxon>Bacilli</taxon>
        <taxon>Lactobacillales</taxon>
        <taxon>Lactobacillaceae</taxon>
        <taxon>Nicoliella</taxon>
    </lineage>
</organism>
<accession>A0ABU8SK05</accession>
<evidence type="ECO:0000256" key="7">
    <source>
        <dbReference type="ARBA" id="ARBA00022777"/>
    </source>
</evidence>
<evidence type="ECO:0000259" key="11">
    <source>
        <dbReference type="Pfam" id="PF02223"/>
    </source>
</evidence>
<gene>
    <name evidence="10 12" type="primary">tmk</name>
    <name evidence="12" type="ORF">R4146_03485</name>
</gene>
<dbReference type="Gene3D" id="3.40.50.300">
    <property type="entry name" value="P-loop containing nucleotide triphosphate hydrolases"/>
    <property type="match status" value="1"/>
</dbReference>
<keyword evidence="7 10" id="KW-0418">Kinase</keyword>
<dbReference type="GO" id="GO:0004798">
    <property type="term" value="F:dTMP kinase activity"/>
    <property type="evidence" value="ECO:0007669"/>
    <property type="project" value="UniProtKB-EC"/>
</dbReference>
<evidence type="ECO:0000256" key="10">
    <source>
        <dbReference type="HAMAP-Rule" id="MF_00165"/>
    </source>
</evidence>
<dbReference type="InterPro" id="IPR018094">
    <property type="entry name" value="Thymidylate_kinase"/>
</dbReference>
<keyword evidence="8 10" id="KW-0067">ATP-binding</keyword>
<evidence type="ECO:0000256" key="3">
    <source>
        <dbReference type="ARBA" id="ARBA00017144"/>
    </source>
</evidence>
<evidence type="ECO:0000256" key="8">
    <source>
        <dbReference type="ARBA" id="ARBA00022840"/>
    </source>
</evidence>
<evidence type="ECO:0000256" key="6">
    <source>
        <dbReference type="ARBA" id="ARBA00022741"/>
    </source>
</evidence>